<dbReference type="RefSeq" id="WP_137090844.1">
    <property type="nucleotide sequence ID" value="NZ_CP028923.1"/>
</dbReference>
<keyword evidence="3" id="KW-1185">Reference proteome</keyword>
<evidence type="ECO:0000313" key="2">
    <source>
        <dbReference type="EMBL" id="QCK15259.1"/>
    </source>
</evidence>
<sequence length="230" mass="26614">MNFKINYFKIIGLLLMPIIYGCSTGTIDPNEADERKIYFPDDEGLFRIYEIQQIDYKANGERDTSRYRLKEKVSVRTSAEETYQVLERYRFQGNEWALDSIWNILYNPTNVVLYQNNIPLVKIASPVSEQTSWDRNKYNIREEMISSYIDITADTVISDNNYSQVAIVELENITDPIIGNNISYEVYSPGIGMVSKYVENIDYKQGADLGEQIISQGVIFEQVLVISDYE</sequence>
<evidence type="ECO:0000313" key="3">
    <source>
        <dbReference type="Proteomes" id="UP000298616"/>
    </source>
</evidence>
<dbReference type="Proteomes" id="UP000298616">
    <property type="component" value="Chromosome"/>
</dbReference>
<evidence type="ECO:0000256" key="1">
    <source>
        <dbReference type="SAM" id="Phobius"/>
    </source>
</evidence>
<name>A0A4D7JGK2_9BACT</name>
<reference evidence="2 3" key="1">
    <citation type="submission" date="2018-04" db="EMBL/GenBank/DDBJ databases">
        <title>Complete genome uncultured novel isolate.</title>
        <authorList>
            <person name="Merlino G."/>
        </authorList>
    </citation>
    <scope>NUCLEOTIDE SEQUENCE [LARGE SCALE GENOMIC DNA]</scope>
    <source>
        <strain evidence="3">R1DC9</strain>
    </source>
</reference>
<dbReference type="EMBL" id="CP028923">
    <property type="protein sequence ID" value="QCK15259.1"/>
    <property type="molecule type" value="Genomic_DNA"/>
</dbReference>
<feature type="transmembrane region" description="Helical" evidence="1">
    <location>
        <begin position="7"/>
        <end position="27"/>
    </location>
</feature>
<proteinExistence type="predicted"/>
<dbReference type="AlphaFoldDB" id="A0A4D7JGK2"/>
<gene>
    <name evidence="2" type="ORF">DCC35_11125</name>
</gene>
<dbReference type="PROSITE" id="PS51257">
    <property type="entry name" value="PROKAR_LIPOPROTEIN"/>
    <property type="match status" value="1"/>
</dbReference>
<keyword evidence="1" id="KW-0472">Membrane</keyword>
<dbReference type="KEGG" id="fpf:DCC35_11125"/>
<dbReference type="OrthoDB" id="1467525at2"/>
<keyword evidence="1" id="KW-0812">Transmembrane</keyword>
<keyword evidence="1" id="KW-1133">Transmembrane helix</keyword>
<accession>A0A4D7JGK2</accession>
<organism evidence="2 3">
    <name type="scientific">Mangrovivirga cuniculi</name>
    <dbReference type="NCBI Taxonomy" id="2715131"/>
    <lineage>
        <taxon>Bacteria</taxon>
        <taxon>Pseudomonadati</taxon>
        <taxon>Bacteroidota</taxon>
        <taxon>Cytophagia</taxon>
        <taxon>Cytophagales</taxon>
        <taxon>Mangrovivirgaceae</taxon>
        <taxon>Mangrovivirga</taxon>
    </lineage>
</organism>
<protein>
    <submittedName>
        <fullName evidence="2">Uncharacterized protein</fullName>
    </submittedName>
</protein>